<sequence length="59" mass="6413">MSQTPPRPFSEVVNERAKMLDLKPGEWLLGADGPVGVVDPEGNVVLIQDLPGFRPENLS</sequence>
<accession>A0A1G1VS47</accession>
<dbReference type="AlphaFoldDB" id="A0A1G1VS47"/>
<evidence type="ECO:0000313" key="1">
    <source>
        <dbReference type="EMBL" id="OGY18223.1"/>
    </source>
</evidence>
<comment type="caution">
    <text evidence="1">The sequence shown here is derived from an EMBL/GenBank/DDBJ whole genome shotgun (WGS) entry which is preliminary data.</text>
</comment>
<reference evidence="1 2" key="1">
    <citation type="journal article" date="2016" name="Nat. Commun.">
        <title>Thousands of microbial genomes shed light on interconnected biogeochemical processes in an aquifer system.</title>
        <authorList>
            <person name="Anantharaman K."/>
            <person name="Brown C.T."/>
            <person name="Hug L.A."/>
            <person name="Sharon I."/>
            <person name="Castelle C.J."/>
            <person name="Probst A.J."/>
            <person name="Thomas B.C."/>
            <person name="Singh A."/>
            <person name="Wilkins M.J."/>
            <person name="Karaoz U."/>
            <person name="Brodie E.L."/>
            <person name="Williams K.H."/>
            <person name="Hubbard S.S."/>
            <person name="Banfield J.F."/>
        </authorList>
    </citation>
    <scope>NUCLEOTIDE SEQUENCE [LARGE SCALE GENOMIC DNA]</scope>
</reference>
<dbReference type="Proteomes" id="UP000179233">
    <property type="component" value="Unassembled WGS sequence"/>
</dbReference>
<proteinExistence type="predicted"/>
<dbReference type="EMBL" id="MHCJ01000003">
    <property type="protein sequence ID" value="OGY18223.1"/>
    <property type="molecule type" value="Genomic_DNA"/>
</dbReference>
<protein>
    <submittedName>
        <fullName evidence="1">Uncharacterized protein</fullName>
    </submittedName>
</protein>
<evidence type="ECO:0000313" key="2">
    <source>
        <dbReference type="Proteomes" id="UP000179233"/>
    </source>
</evidence>
<name>A0A1G1VS47_9BACT</name>
<gene>
    <name evidence="1" type="ORF">A2786_01755</name>
</gene>
<organism evidence="1 2">
    <name type="scientific">Candidatus Chisholmbacteria bacterium RIFCSPHIGHO2_01_FULL_52_32</name>
    <dbReference type="NCBI Taxonomy" id="1797591"/>
    <lineage>
        <taxon>Bacteria</taxon>
        <taxon>Candidatus Chisholmiibacteriota</taxon>
    </lineage>
</organism>